<organism evidence="2 3">
    <name type="scientific">Acaromyces ingoldii</name>
    <dbReference type="NCBI Taxonomy" id="215250"/>
    <lineage>
        <taxon>Eukaryota</taxon>
        <taxon>Fungi</taxon>
        <taxon>Dikarya</taxon>
        <taxon>Basidiomycota</taxon>
        <taxon>Ustilaginomycotina</taxon>
        <taxon>Exobasidiomycetes</taxon>
        <taxon>Exobasidiales</taxon>
        <taxon>Cryptobasidiaceae</taxon>
        <taxon>Acaromyces</taxon>
    </lineage>
</organism>
<reference evidence="2" key="1">
    <citation type="journal article" date="2018" name="Mol. Biol. Evol.">
        <title>Broad Genomic Sampling Reveals a Smut Pathogenic Ancestry of the Fungal Clade Ustilaginomycotina.</title>
        <authorList>
            <person name="Kijpornyongpan T."/>
            <person name="Mondo S.J."/>
            <person name="Barry K."/>
            <person name="Sandor L."/>
            <person name="Lee J."/>
            <person name="Lipzen A."/>
            <person name="Pangilinan J."/>
            <person name="LaButti K."/>
            <person name="Hainaut M."/>
            <person name="Henrissat B."/>
            <person name="Grigoriev I.V."/>
            <person name="Spatafora J.W."/>
            <person name="Aime M.C."/>
        </authorList>
    </citation>
    <scope>NUCLEOTIDE SEQUENCE [LARGE SCALE GENOMIC DNA]</scope>
    <source>
        <strain evidence="2">MCA 4198</strain>
    </source>
</reference>
<feature type="compositionally biased region" description="Polar residues" evidence="1">
    <location>
        <begin position="53"/>
        <end position="62"/>
    </location>
</feature>
<feature type="region of interest" description="Disordered" evidence="1">
    <location>
        <begin position="1"/>
        <end position="112"/>
    </location>
</feature>
<proteinExistence type="predicted"/>
<protein>
    <submittedName>
        <fullName evidence="2">Uncharacterized protein</fullName>
    </submittedName>
</protein>
<evidence type="ECO:0000256" key="1">
    <source>
        <dbReference type="SAM" id="MobiDB-lite"/>
    </source>
</evidence>
<feature type="compositionally biased region" description="Polar residues" evidence="1">
    <location>
        <begin position="72"/>
        <end position="83"/>
    </location>
</feature>
<dbReference type="Proteomes" id="UP000245768">
    <property type="component" value="Unassembled WGS sequence"/>
</dbReference>
<keyword evidence="3" id="KW-1185">Reference proteome</keyword>
<accession>A0A316Z0M9</accession>
<dbReference type="InParanoid" id="A0A316Z0M9"/>
<feature type="compositionally biased region" description="Polar residues" evidence="1">
    <location>
        <begin position="29"/>
        <end position="38"/>
    </location>
</feature>
<sequence>MMDPSAGDISSTIPRHHQSHQHPAVAAAFSSSNQNHNMVSPDIVCTMGFDSANPFSSVSNGSHYHHHDQIQPRAQGQNHSQCHGNGHGQGDVKVESEQQLQDMMIDPSVHLS</sequence>
<evidence type="ECO:0000313" key="3">
    <source>
        <dbReference type="Proteomes" id="UP000245768"/>
    </source>
</evidence>
<gene>
    <name evidence="2" type="ORF">FA10DRAFT_33665</name>
</gene>
<name>A0A316Z0M9_9BASI</name>
<dbReference type="GeneID" id="37047358"/>
<evidence type="ECO:0000313" key="2">
    <source>
        <dbReference type="EMBL" id="PWN93873.1"/>
    </source>
</evidence>
<dbReference type="EMBL" id="KZ819634">
    <property type="protein sequence ID" value="PWN93873.1"/>
    <property type="molecule type" value="Genomic_DNA"/>
</dbReference>
<dbReference type="AlphaFoldDB" id="A0A316Z0M9"/>
<dbReference type="RefSeq" id="XP_025381071.1">
    <property type="nucleotide sequence ID" value="XM_025525442.1"/>
</dbReference>